<keyword evidence="1" id="KW-0472">Membrane</keyword>
<protein>
    <submittedName>
        <fullName evidence="2">Uncharacterized protein</fullName>
    </submittedName>
</protein>
<reference evidence="2 3" key="1">
    <citation type="submission" date="2016-10" db="EMBL/GenBank/DDBJ databases">
        <authorList>
            <person name="de Groot N.N."/>
        </authorList>
    </citation>
    <scope>NUCLEOTIDE SEQUENCE [LARGE SCALE GENOMIC DNA]</scope>
    <source>
        <strain evidence="2 3">HL3</strain>
    </source>
</reference>
<feature type="transmembrane region" description="Helical" evidence="1">
    <location>
        <begin position="72"/>
        <end position="99"/>
    </location>
</feature>
<dbReference type="EMBL" id="FOMJ01000007">
    <property type="protein sequence ID" value="SFD68366.1"/>
    <property type="molecule type" value="Genomic_DNA"/>
</dbReference>
<proteinExistence type="predicted"/>
<sequence>MYVTLSSYGIIPPASWRYDDNITKRPRFPGEGVAAVEDHNLQAKRRNLIVSSVLLTIFHLGGGHPADDKTGTLGLMFVSLEYPTVAIVGAWVAWIYFVWRFLSDVRVRSIGGNDSTSFRIDLARRIFTSGEDDQLLYKVDGFERGNNHPPFFYGNGVSFKDGERVLDESKNGRPLPTQGGNQEFAKKLKIKYGLFGIKVQARQPKYQGDGSMSEPFVVPYTKIIARSEEGSRIPPRIFHDAIVRDPGFSETEIPKAVMFMPVGALVFWVLLYCL</sequence>
<dbReference type="AlphaFoldDB" id="A0A1I1UBX3"/>
<evidence type="ECO:0000313" key="2">
    <source>
        <dbReference type="EMBL" id="SFD68366.1"/>
    </source>
</evidence>
<keyword evidence="1" id="KW-0812">Transmembrane</keyword>
<evidence type="ECO:0000313" key="3">
    <source>
        <dbReference type="Proteomes" id="UP000198611"/>
    </source>
</evidence>
<dbReference type="Proteomes" id="UP000198611">
    <property type="component" value="Unassembled WGS sequence"/>
</dbReference>
<keyword evidence="3" id="KW-1185">Reference proteome</keyword>
<feature type="transmembrane region" description="Helical" evidence="1">
    <location>
        <begin position="48"/>
        <end position="66"/>
    </location>
</feature>
<keyword evidence="1" id="KW-1133">Transmembrane helix</keyword>
<accession>A0A1I1UBX3</accession>
<evidence type="ECO:0000256" key="1">
    <source>
        <dbReference type="SAM" id="Phobius"/>
    </source>
</evidence>
<name>A0A1I1UBX3_9GAMM</name>
<organism evidence="2 3">
    <name type="scientific">Thiohalospira halophila DSM 15071</name>
    <dbReference type="NCBI Taxonomy" id="1123397"/>
    <lineage>
        <taxon>Bacteria</taxon>
        <taxon>Pseudomonadati</taxon>
        <taxon>Pseudomonadota</taxon>
        <taxon>Gammaproteobacteria</taxon>
        <taxon>Thiohalospirales</taxon>
        <taxon>Thiohalospiraceae</taxon>
        <taxon>Thiohalospira</taxon>
    </lineage>
</organism>
<gene>
    <name evidence="2" type="ORF">SAMN05660831_02104</name>
</gene>
<dbReference type="STRING" id="1123397.SAMN05660831_02104"/>